<accession>A0ABT0U0V1</accession>
<comment type="caution">
    <text evidence="2">The sequence shown here is derived from an EMBL/GenBank/DDBJ whole genome shotgun (WGS) entry which is preliminary data.</text>
</comment>
<reference evidence="2 3" key="1">
    <citation type="journal article" date="2022" name="Syst. Appl. Microbiol.">
        <title>Rhodopirellula aestuarii sp. nov., a novel member of the genus Rhodopirellula isolated from brackish sediments collected in the Tagus River estuary, Portugal.</title>
        <authorList>
            <person name="Vitorino I.R."/>
            <person name="Klimek D."/>
            <person name="Calusinska M."/>
            <person name="Lobo-da-Cunha A."/>
            <person name="Vasconcelos V."/>
            <person name="Lage O.M."/>
        </authorList>
    </citation>
    <scope>NUCLEOTIDE SEQUENCE [LARGE SCALE GENOMIC DNA]</scope>
    <source>
        <strain evidence="2 3">ICT_H3.1</strain>
    </source>
</reference>
<dbReference type="CDD" id="cd05233">
    <property type="entry name" value="SDR_c"/>
    <property type="match status" value="1"/>
</dbReference>
<dbReference type="EMBL" id="JAMQBK010000023">
    <property type="protein sequence ID" value="MCM2370482.1"/>
    <property type="molecule type" value="Genomic_DNA"/>
</dbReference>
<proteinExistence type="inferred from homology"/>
<dbReference type="PRINTS" id="PR00081">
    <property type="entry name" value="GDHRDH"/>
</dbReference>
<sequence length="269" mass="28901">MTGIVVTGGSSGIGRAIAIRLAEDASRQNSANSAQVLVHYRRNRDGAVETAEQIKRLGVCCEIMAADLSRPDEVHRFAKDAIERLGVISTWVNNAGVDVLTGEAASWSFDEKLRMLLDVDVCGTIALSRIIGPVMADQAKPGDVTPSMVFIGWDQAPVGMEGDAGMMFGPVKAAVMAFANSLAQTLAPHVRVNTVAPGWIQTAWGETTSAYWNERAKTQALMNRWGRPEDIAEAVAYLASPNAGFVTGQTINVNGGWNRKFEGRHDDSL</sequence>
<keyword evidence="3" id="KW-1185">Reference proteome</keyword>
<dbReference type="RefSeq" id="WP_250928266.1">
    <property type="nucleotide sequence ID" value="NZ_JAMQBK010000023.1"/>
</dbReference>
<dbReference type="PANTHER" id="PTHR42760">
    <property type="entry name" value="SHORT-CHAIN DEHYDROGENASES/REDUCTASES FAMILY MEMBER"/>
    <property type="match status" value="1"/>
</dbReference>
<dbReference type="InterPro" id="IPR002347">
    <property type="entry name" value="SDR_fam"/>
</dbReference>
<dbReference type="Gene3D" id="3.40.50.720">
    <property type="entry name" value="NAD(P)-binding Rossmann-like Domain"/>
    <property type="match status" value="1"/>
</dbReference>
<evidence type="ECO:0000256" key="1">
    <source>
        <dbReference type="ARBA" id="ARBA00006484"/>
    </source>
</evidence>
<evidence type="ECO:0000313" key="3">
    <source>
        <dbReference type="Proteomes" id="UP001202961"/>
    </source>
</evidence>
<comment type="similarity">
    <text evidence="1">Belongs to the short-chain dehydrogenases/reductases (SDR) family.</text>
</comment>
<dbReference type="Proteomes" id="UP001202961">
    <property type="component" value="Unassembled WGS sequence"/>
</dbReference>
<evidence type="ECO:0000313" key="2">
    <source>
        <dbReference type="EMBL" id="MCM2370482.1"/>
    </source>
</evidence>
<dbReference type="InterPro" id="IPR036291">
    <property type="entry name" value="NAD(P)-bd_dom_sf"/>
</dbReference>
<dbReference type="SUPFAM" id="SSF51735">
    <property type="entry name" value="NAD(P)-binding Rossmann-fold domains"/>
    <property type="match status" value="1"/>
</dbReference>
<name>A0ABT0U0V1_9BACT</name>
<dbReference type="Pfam" id="PF13561">
    <property type="entry name" value="adh_short_C2"/>
    <property type="match status" value="1"/>
</dbReference>
<dbReference type="PANTHER" id="PTHR42760:SF40">
    <property type="entry name" value="3-OXOACYL-[ACYL-CARRIER-PROTEIN] REDUCTASE, CHLOROPLASTIC"/>
    <property type="match status" value="1"/>
</dbReference>
<gene>
    <name evidence="2" type="ORF">NB063_07565</name>
</gene>
<protein>
    <submittedName>
        <fullName evidence="2">SDR family oxidoreductase</fullName>
    </submittedName>
</protein>
<organism evidence="2 3">
    <name type="scientific">Aporhodopirellula aestuarii</name>
    <dbReference type="NCBI Taxonomy" id="2950107"/>
    <lineage>
        <taxon>Bacteria</taxon>
        <taxon>Pseudomonadati</taxon>
        <taxon>Planctomycetota</taxon>
        <taxon>Planctomycetia</taxon>
        <taxon>Pirellulales</taxon>
        <taxon>Pirellulaceae</taxon>
        <taxon>Aporhodopirellula</taxon>
    </lineage>
</organism>